<sequence length="356" mass="38076">MAEKFSKFRDPGTGIQVFLAPVVAPSSSSSSVASILLPLFAVLGVVRAVVGGVCWGLYLGFRWKGFLRVVLFALGFVRLAVDEVSSSNKRQGVVASAVGVGGKGKGKVELVLANHSSWIDLLVLSYLYPGIQFIVPVIEEVTTGPSTSTPEGVKKRGTPKANAMSANTRIVPPTTTTTTPTILGYTILTLPSALPFIGNLPPTRTLLPSTTTIHPTLDSVLTTTPSPLAFFPELVTSNNRALLHITSLPSHPPTTARCHLTTLKYSPPTQTSITSVYTVAKPTGSILSHLAQILFLSSPVRGVSVKHTEVGMVEGEGWGEQVVGTMSNMARLKQTSIDWWSKREFLTMVRARSKRA</sequence>
<dbReference type="EMBL" id="LK056684">
    <property type="protein sequence ID" value="CDU25185.1"/>
    <property type="molecule type" value="Genomic_DNA"/>
</dbReference>
<evidence type="ECO:0000256" key="1">
    <source>
        <dbReference type="SAM" id="Phobius"/>
    </source>
</evidence>
<organism evidence="2">
    <name type="scientific">Sporisorium scitamineum</name>
    <dbReference type="NCBI Taxonomy" id="49012"/>
    <lineage>
        <taxon>Eukaryota</taxon>
        <taxon>Fungi</taxon>
        <taxon>Dikarya</taxon>
        <taxon>Basidiomycota</taxon>
        <taxon>Ustilaginomycotina</taxon>
        <taxon>Ustilaginomycetes</taxon>
        <taxon>Ustilaginales</taxon>
        <taxon>Ustilaginaceae</taxon>
        <taxon>Sporisorium</taxon>
    </lineage>
</organism>
<evidence type="ECO:0000313" key="2">
    <source>
        <dbReference type="EMBL" id="CDU25185.1"/>
    </source>
</evidence>
<name>A0A127ZGL3_9BASI</name>
<protein>
    <recommendedName>
        <fullName evidence="3">Phospholipid/glycerol acyltransferase domain-containing protein</fullName>
    </recommendedName>
</protein>
<gene>
    <name evidence="2" type="ORF">SPSC_05019</name>
</gene>
<reference evidence="2" key="1">
    <citation type="submission" date="2014-06" db="EMBL/GenBank/DDBJ databases">
        <authorList>
            <person name="Ju J."/>
            <person name="Zhang J."/>
        </authorList>
    </citation>
    <scope>NUCLEOTIDE SEQUENCE</scope>
    <source>
        <strain evidence="2">SscI8</strain>
    </source>
</reference>
<keyword evidence="1" id="KW-0812">Transmembrane</keyword>
<proteinExistence type="predicted"/>
<dbReference type="OrthoDB" id="272512at2759"/>
<keyword evidence="1" id="KW-0472">Membrane</keyword>
<keyword evidence="1" id="KW-1133">Transmembrane helix</keyword>
<dbReference type="AlphaFoldDB" id="A0A127ZGL3"/>
<feature type="transmembrane region" description="Helical" evidence="1">
    <location>
        <begin position="35"/>
        <end position="58"/>
    </location>
</feature>
<evidence type="ECO:0008006" key="3">
    <source>
        <dbReference type="Google" id="ProtNLM"/>
    </source>
</evidence>
<accession>A0A127ZGL3</accession>